<organism evidence="2 3">
    <name type="scientific">Stylosanthes scabra</name>
    <dbReference type="NCBI Taxonomy" id="79078"/>
    <lineage>
        <taxon>Eukaryota</taxon>
        <taxon>Viridiplantae</taxon>
        <taxon>Streptophyta</taxon>
        <taxon>Embryophyta</taxon>
        <taxon>Tracheophyta</taxon>
        <taxon>Spermatophyta</taxon>
        <taxon>Magnoliopsida</taxon>
        <taxon>eudicotyledons</taxon>
        <taxon>Gunneridae</taxon>
        <taxon>Pentapetalae</taxon>
        <taxon>rosids</taxon>
        <taxon>fabids</taxon>
        <taxon>Fabales</taxon>
        <taxon>Fabaceae</taxon>
        <taxon>Papilionoideae</taxon>
        <taxon>50 kb inversion clade</taxon>
        <taxon>dalbergioids sensu lato</taxon>
        <taxon>Dalbergieae</taxon>
        <taxon>Pterocarpus clade</taxon>
        <taxon>Stylosanthes</taxon>
    </lineage>
</organism>
<evidence type="ECO:0000256" key="1">
    <source>
        <dbReference type="SAM" id="MobiDB-lite"/>
    </source>
</evidence>
<sequence length="185" mass="21615">MEKKEHEEELKDSLQKNEDVECLHHEEVVECQEGVEMTSEINIEEASKIKLHMEDVVTPLFLQDNDPPMGTTSHDLEENLEKFDKQEAKDDDQELKVDDEEKRGMEIALTIPFEVFPPKSPSQLQFEWINLSTMNFLGPHQYALLETDGQLRALCRLKSEKELVVGRQQKPRLKNERTSRLEVQR</sequence>
<proteinExistence type="predicted"/>
<feature type="region of interest" description="Disordered" evidence="1">
    <location>
        <begin position="166"/>
        <end position="185"/>
    </location>
</feature>
<comment type="caution">
    <text evidence="2">The sequence shown here is derived from an EMBL/GenBank/DDBJ whole genome shotgun (WGS) entry which is preliminary data.</text>
</comment>
<feature type="compositionally biased region" description="Basic and acidic residues" evidence="1">
    <location>
        <begin position="173"/>
        <end position="185"/>
    </location>
</feature>
<dbReference type="Proteomes" id="UP001341840">
    <property type="component" value="Unassembled WGS sequence"/>
</dbReference>
<dbReference type="EMBL" id="JASCZI010060590">
    <property type="protein sequence ID" value="MED6134329.1"/>
    <property type="molecule type" value="Genomic_DNA"/>
</dbReference>
<gene>
    <name evidence="2" type="ORF">PIB30_036083</name>
</gene>
<name>A0ABU6SDZ2_9FABA</name>
<evidence type="ECO:0000313" key="3">
    <source>
        <dbReference type="Proteomes" id="UP001341840"/>
    </source>
</evidence>
<evidence type="ECO:0000313" key="2">
    <source>
        <dbReference type="EMBL" id="MED6134329.1"/>
    </source>
</evidence>
<reference evidence="2 3" key="1">
    <citation type="journal article" date="2023" name="Plants (Basel)">
        <title>Bridging the Gap: Combining Genomics and Transcriptomics Approaches to Understand Stylosanthes scabra, an Orphan Legume from the Brazilian Caatinga.</title>
        <authorList>
            <person name="Ferreira-Neto J.R.C."/>
            <person name="da Silva M.D."/>
            <person name="Binneck E."/>
            <person name="de Melo N.F."/>
            <person name="da Silva R.H."/>
            <person name="de Melo A.L.T.M."/>
            <person name="Pandolfi V."/>
            <person name="Bustamante F.O."/>
            <person name="Brasileiro-Vidal A.C."/>
            <person name="Benko-Iseppon A.M."/>
        </authorList>
    </citation>
    <scope>NUCLEOTIDE SEQUENCE [LARGE SCALE GENOMIC DNA]</scope>
    <source>
        <tissue evidence="2">Leaves</tissue>
    </source>
</reference>
<keyword evidence="3" id="KW-1185">Reference proteome</keyword>
<protein>
    <submittedName>
        <fullName evidence="2">Uncharacterized protein</fullName>
    </submittedName>
</protein>
<accession>A0ABU6SDZ2</accession>